<dbReference type="SUPFAM" id="SSF53383">
    <property type="entry name" value="PLP-dependent transferases"/>
    <property type="match status" value="1"/>
</dbReference>
<dbReference type="InterPro" id="IPR015421">
    <property type="entry name" value="PyrdxlP-dep_Trfase_major"/>
</dbReference>
<keyword evidence="13" id="KW-1185">Reference proteome</keyword>
<protein>
    <recommendedName>
        <fullName evidence="3">cysteine desulfurase</fullName>
        <ecNumber evidence="3">2.8.1.7</ecNumber>
    </recommendedName>
</protein>
<evidence type="ECO:0000256" key="6">
    <source>
        <dbReference type="ARBA" id="ARBA00022898"/>
    </source>
</evidence>
<evidence type="ECO:0000256" key="4">
    <source>
        <dbReference type="ARBA" id="ARBA00022679"/>
    </source>
</evidence>
<dbReference type="InterPro" id="IPR015424">
    <property type="entry name" value="PyrdxlP-dep_Trfase"/>
</dbReference>
<dbReference type="PANTHER" id="PTHR11601">
    <property type="entry name" value="CYSTEINE DESULFURYLASE FAMILY MEMBER"/>
    <property type="match status" value="1"/>
</dbReference>
<evidence type="ECO:0000313" key="13">
    <source>
        <dbReference type="Proteomes" id="UP000319671"/>
    </source>
</evidence>
<keyword evidence="6" id="KW-0663">Pyridoxal phosphate</keyword>
<evidence type="ECO:0000256" key="8">
    <source>
        <dbReference type="ARBA" id="ARBA00023014"/>
    </source>
</evidence>
<comment type="catalytic activity">
    <reaction evidence="9">
        <text>(sulfur carrier)-H + L-cysteine = (sulfur carrier)-SH + L-alanine</text>
        <dbReference type="Rhea" id="RHEA:43892"/>
        <dbReference type="Rhea" id="RHEA-COMP:14737"/>
        <dbReference type="Rhea" id="RHEA-COMP:14739"/>
        <dbReference type="ChEBI" id="CHEBI:29917"/>
        <dbReference type="ChEBI" id="CHEBI:35235"/>
        <dbReference type="ChEBI" id="CHEBI:57972"/>
        <dbReference type="ChEBI" id="CHEBI:64428"/>
        <dbReference type="EC" id="2.8.1.7"/>
    </reaction>
</comment>
<dbReference type="FunFam" id="3.40.640.10:FF:000084">
    <property type="entry name" value="IscS-like cysteine desulfurase"/>
    <property type="match status" value="1"/>
</dbReference>
<keyword evidence="7" id="KW-0408">Iron</keyword>
<dbReference type="PIRSF" id="PIRSF005572">
    <property type="entry name" value="NifS"/>
    <property type="match status" value="1"/>
</dbReference>
<evidence type="ECO:0000256" key="2">
    <source>
        <dbReference type="ARBA" id="ARBA00006490"/>
    </source>
</evidence>
<keyword evidence="5" id="KW-0479">Metal-binding</keyword>
<evidence type="ECO:0000256" key="3">
    <source>
        <dbReference type="ARBA" id="ARBA00012239"/>
    </source>
</evidence>
<dbReference type="PROSITE" id="PS00595">
    <property type="entry name" value="AA_TRANSFER_CLASS_5"/>
    <property type="match status" value="1"/>
</dbReference>
<dbReference type="InterPro" id="IPR020578">
    <property type="entry name" value="Aminotrans_V_PyrdxlP_BS"/>
</dbReference>
<dbReference type="PANTHER" id="PTHR11601:SF34">
    <property type="entry name" value="CYSTEINE DESULFURASE"/>
    <property type="match status" value="1"/>
</dbReference>
<dbReference type="Proteomes" id="UP000319671">
    <property type="component" value="Unassembled WGS sequence"/>
</dbReference>
<gene>
    <name evidence="12" type="ORF">FB550_10443</name>
</gene>
<dbReference type="Gene3D" id="3.40.640.10">
    <property type="entry name" value="Type I PLP-dependent aspartate aminotransferase-like (Major domain)"/>
    <property type="match status" value="1"/>
</dbReference>
<dbReference type="NCBIfam" id="NF002806">
    <property type="entry name" value="PRK02948.1"/>
    <property type="match status" value="1"/>
</dbReference>
<dbReference type="AlphaFoldDB" id="A0A561DGJ1"/>
<dbReference type="Pfam" id="PF00266">
    <property type="entry name" value="Aminotran_5"/>
    <property type="match status" value="1"/>
</dbReference>
<feature type="domain" description="Aminotransferase class V" evidence="11">
    <location>
        <begin position="10"/>
        <end position="371"/>
    </location>
</feature>
<reference evidence="12 13" key="1">
    <citation type="submission" date="2019-06" db="EMBL/GenBank/DDBJ databases">
        <title>Sorghum-associated microbial communities from plants grown in Nebraska, USA.</title>
        <authorList>
            <person name="Schachtman D."/>
        </authorList>
    </citation>
    <scope>NUCLEOTIDE SEQUENCE [LARGE SCALE GENOMIC DNA]</scope>
    <source>
        <strain evidence="12 13">2482</strain>
    </source>
</reference>
<evidence type="ECO:0000313" key="12">
    <source>
        <dbReference type="EMBL" id="TWE02502.1"/>
    </source>
</evidence>
<dbReference type="GO" id="GO:0031071">
    <property type="term" value="F:cysteine desulfurase activity"/>
    <property type="evidence" value="ECO:0007669"/>
    <property type="project" value="UniProtKB-EC"/>
</dbReference>
<evidence type="ECO:0000256" key="1">
    <source>
        <dbReference type="ARBA" id="ARBA00001933"/>
    </source>
</evidence>
<dbReference type="InterPro" id="IPR000192">
    <property type="entry name" value="Aminotrans_V_dom"/>
</dbReference>
<accession>A0A561DGJ1</accession>
<keyword evidence="4" id="KW-0808">Transferase</keyword>
<keyword evidence="8" id="KW-0411">Iron-sulfur</keyword>
<evidence type="ECO:0000256" key="7">
    <source>
        <dbReference type="ARBA" id="ARBA00023004"/>
    </source>
</evidence>
<evidence type="ECO:0000259" key="11">
    <source>
        <dbReference type="Pfam" id="PF00266"/>
    </source>
</evidence>
<name>A0A561DGJ1_9BACI</name>
<comment type="cofactor">
    <cofactor evidence="1 10">
        <name>pyridoxal 5'-phosphate</name>
        <dbReference type="ChEBI" id="CHEBI:597326"/>
    </cofactor>
</comment>
<dbReference type="EC" id="2.8.1.7" evidence="3"/>
<evidence type="ECO:0000256" key="10">
    <source>
        <dbReference type="RuleBase" id="RU004504"/>
    </source>
</evidence>
<evidence type="ECO:0000256" key="9">
    <source>
        <dbReference type="ARBA" id="ARBA00050776"/>
    </source>
</evidence>
<comment type="caution">
    <text evidence="12">The sequence shown here is derived from an EMBL/GenBank/DDBJ whole genome shotgun (WGS) entry which is preliminary data.</text>
</comment>
<sequence>MIEGVIMERIYLDHAATSPMHPKVIDKMVTIMNATFGNPSSIHSFGREARHYIDLARAALARSIGAQETEIIFTGGGTEADNMALFGVAESYQTKGRHIITTQVEHHAVLHACKKLEKMGYEVTYLPVNETGRIAITDLQAALRDDTILVSVMYGNNEVGTIQPINEIGQLLEGHQAIFHTDAVQAYGVEDIDVNDSNIDLLSVSAHKINGPKGVGFLFARSTVKIAPRLFGGEQERKRRAGTENVASIVGFHEAVLIANEERSVKRENFIELKETLIKKLHEGQVEFNINGSLEYSLPHVLNLSFPGTSVEAMLVNLDLAGVAVSSGSACTAGSIEPSHVLVAMFGKQSERLTNSIRFSFGFTTTKEEISKTAEEIAKIVKRLKK</sequence>
<dbReference type="GO" id="GO:0051536">
    <property type="term" value="F:iron-sulfur cluster binding"/>
    <property type="evidence" value="ECO:0007669"/>
    <property type="project" value="UniProtKB-KW"/>
</dbReference>
<proteinExistence type="inferred from homology"/>
<dbReference type="InterPro" id="IPR016454">
    <property type="entry name" value="Cysteine_dSase"/>
</dbReference>
<dbReference type="GO" id="GO:0046872">
    <property type="term" value="F:metal ion binding"/>
    <property type="evidence" value="ECO:0007669"/>
    <property type="project" value="UniProtKB-KW"/>
</dbReference>
<evidence type="ECO:0000256" key="5">
    <source>
        <dbReference type="ARBA" id="ARBA00022723"/>
    </source>
</evidence>
<comment type="similarity">
    <text evidence="2">Belongs to the class-V pyridoxal-phosphate-dependent aminotransferase family. NifS/IscS subfamily.</text>
</comment>
<organism evidence="12 13">
    <name type="scientific">Neobacillus bataviensis</name>
    <dbReference type="NCBI Taxonomy" id="220685"/>
    <lineage>
        <taxon>Bacteria</taxon>
        <taxon>Bacillati</taxon>
        <taxon>Bacillota</taxon>
        <taxon>Bacilli</taxon>
        <taxon>Bacillales</taxon>
        <taxon>Bacillaceae</taxon>
        <taxon>Neobacillus</taxon>
    </lineage>
</organism>
<dbReference type="Gene3D" id="1.10.260.50">
    <property type="match status" value="1"/>
</dbReference>
<dbReference type="InterPro" id="IPR015422">
    <property type="entry name" value="PyrdxlP-dep_Trfase_small"/>
</dbReference>
<dbReference type="EMBL" id="VIVN01000004">
    <property type="protein sequence ID" value="TWE02502.1"/>
    <property type="molecule type" value="Genomic_DNA"/>
</dbReference>
<dbReference type="Gene3D" id="3.90.1150.10">
    <property type="entry name" value="Aspartate Aminotransferase, domain 1"/>
    <property type="match status" value="1"/>
</dbReference>